<keyword evidence="7" id="KW-1185">Reference proteome</keyword>
<evidence type="ECO:0000313" key="6">
    <source>
        <dbReference type="EMBL" id="ACX96795.1"/>
    </source>
</evidence>
<dbReference type="Pfam" id="PF02630">
    <property type="entry name" value="SCO1-SenC"/>
    <property type="match status" value="1"/>
</dbReference>
<dbReference type="STRING" id="555778.Hneap_1973"/>
<dbReference type="SUPFAM" id="SSF52833">
    <property type="entry name" value="Thioredoxin-like"/>
    <property type="match status" value="1"/>
</dbReference>
<dbReference type="PROSITE" id="PS51352">
    <property type="entry name" value="THIOREDOXIN_2"/>
    <property type="match status" value="1"/>
</dbReference>
<protein>
    <submittedName>
        <fullName evidence="6">Electron transport protein SCO1/SenC</fullName>
    </submittedName>
</protein>
<dbReference type="GO" id="GO:0046872">
    <property type="term" value="F:metal ion binding"/>
    <property type="evidence" value="ECO:0007669"/>
    <property type="project" value="UniProtKB-KW"/>
</dbReference>
<dbReference type="AlphaFoldDB" id="D0KVG5"/>
<organism evidence="6 7">
    <name type="scientific">Halothiobacillus neapolitanus (strain ATCC 23641 / DSM 15147 / CIP 104769 / NCIMB 8539 / c2)</name>
    <name type="common">Thiobacillus neapolitanus</name>
    <dbReference type="NCBI Taxonomy" id="555778"/>
    <lineage>
        <taxon>Bacteria</taxon>
        <taxon>Pseudomonadati</taxon>
        <taxon>Pseudomonadota</taxon>
        <taxon>Gammaproteobacteria</taxon>
        <taxon>Chromatiales</taxon>
        <taxon>Halothiobacillaceae</taxon>
        <taxon>Halothiobacillus</taxon>
    </lineage>
</organism>
<name>D0KVG5_HALNC</name>
<dbReference type="KEGG" id="hna:Hneap_1973"/>
<dbReference type="Gene3D" id="3.40.30.10">
    <property type="entry name" value="Glutaredoxin"/>
    <property type="match status" value="1"/>
</dbReference>
<dbReference type="RefSeq" id="WP_012824827.1">
    <property type="nucleotide sequence ID" value="NC_013422.1"/>
</dbReference>
<sequence>MSHARYGRRFPHVSLMLVRVLALLALGAFVSLGISACGDQSQTGSINERAVNIQRLSAFEPKDLLVMRSLKSPISVPPAEFMTANGLVKTPELFKGHWTLFYIGYTFCPDVCPTELTALAGLLPKLQQSLPGVKWQIVFLSVDPERDTPKRINEYVHYFDKQFIGMTGARSMIDKVTKPMKAGYRISAHNPGDASYEIDHDTAYRLISPDGKMVAILPSPHDPAAMDQALVRFFKEVVQ</sequence>
<accession>D0KVG5</accession>
<evidence type="ECO:0000259" key="5">
    <source>
        <dbReference type="PROSITE" id="PS51352"/>
    </source>
</evidence>
<dbReference type="eggNOG" id="COG1999">
    <property type="taxonomic scope" value="Bacteria"/>
</dbReference>
<gene>
    <name evidence="6" type="ordered locus">Hneap_1973</name>
</gene>
<dbReference type="HOGENOM" id="CLU_050131_3_2_6"/>
<dbReference type="EMBL" id="CP001801">
    <property type="protein sequence ID" value="ACX96795.1"/>
    <property type="molecule type" value="Genomic_DNA"/>
</dbReference>
<feature type="binding site" evidence="3">
    <location>
        <position position="200"/>
    </location>
    <ligand>
        <name>Cu cation</name>
        <dbReference type="ChEBI" id="CHEBI:23378"/>
    </ligand>
</feature>
<comment type="similarity">
    <text evidence="1">Belongs to the SCO1/2 family.</text>
</comment>
<dbReference type="CDD" id="cd02968">
    <property type="entry name" value="SCO"/>
    <property type="match status" value="1"/>
</dbReference>
<evidence type="ECO:0000256" key="4">
    <source>
        <dbReference type="PIRSR" id="PIRSR603782-2"/>
    </source>
</evidence>
<feature type="binding site" evidence="3">
    <location>
        <position position="112"/>
    </location>
    <ligand>
        <name>Cu cation</name>
        <dbReference type="ChEBI" id="CHEBI:23378"/>
    </ligand>
</feature>
<dbReference type="Proteomes" id="UP000009102">
    <property type="component" value="Chromosome"/>
</dbReference>
<dbReference type="PANTHER" id="PTHR12151:SF25">
    <property type="entry name" value="LINALOOL DEHYDRATASE_ISOMERASE DOMAIN-CONTAINING PROTEIN"/>
    <property type="match status" value="1"/>
</dbReference>
<dbReference type="InterPro" id="IPR003782">
    <property type="entry name" value="SCO1/SenC"/>
</dbReference>
<proteinExistence type="inferred from homology"/>
<keyword evidence="2 3" id="KW-0186">Copper</keyword>
<reference evidence="6 7" key="1">
    <citation type="submission" date="2009-10" db="EMBL/GenBank/DDBJ databases">
        <title>Complete sequence of Halothiobacillus neapolitanus c2.</title>
        <authorList>
            <consortium name="US DOE Joint Genome Institute"/>
            <person name="Lucas S."/>
            <person name="Copeland A."/>
            <person name="Lapidus A."/>
            <person name="Glavina del Rio T."/>
            <person name="Tice H."/>
            <person name="Bruce D."/>
            <person name="Goodwin L."/>
            <person name="Pitluck S."/>
            <person name="Davenport K."/>
            <person name="Brettin T."/>
            <person name="Detter J.C."/>
            <person name="Han C."/>
            <person name="Tapia R."/>
            <person name="Larimer F."/>
            <person name="Land M."/>
            <person name="Hauser L."/>
            <person name="Kyrpides N."/>
            <person name="Mikhailova N."/>
            <person name="Kerfeld C."/>
            <person name="Cannon G."/>
            <person name="Heinhort S."/>
        </authorList>
    </citation>
    <scope>NUCLEOTIDE SEQUENCE [LARGE SCALE GENOMIC DNA]</scope>
    <source>
        <strain evidence="7">ATCC 23641 / c2</strain>
    </source>
</reference>
<evidence type="ECO:0000256" key="3">
    <source>
        <dbReference type="PIRSR" id="PIRSR603782-1"/>
    </source>
</evidence>
<evidence type="ECO:0000313" key="7">
    <source>
        <dbReference type="Proteomes" id="UP000009102"/>
    </source>
</evidence>
<feature type="binding site" evidence="3">
    <location>
        <position position="108"/>
    </location>
    <ligand>
        <name>Cu cation</name>
        <dbReference type="ChEBI" id="CHEBI:23378"/>
    </ligand>
</feature>
<dbReference type="PANTHER" id="PTHR12151">
    <property type="entry name" value="ELECTRON TRANSPORT PROTIN SCO1/SENC FAMILY MEMBER"/>
    <property type="match status" value="1"/>
</dbReference>
<evidence type="ECO:0000256" key="2">
    <source>
        <dbReference type="ARBA" id="ARBA00023008"/>
    </source>
</evidence>
<evidence type="ECO:0000256" key="1">
    <source>
        <dbReference type="ARBA" id="ARBA00010996"/>
    </source>
</evidence>
<dbReference type="OrthoDB" id="9790194at2"/>
<dbReference type="InterPro" id="IPR036249">
    <property type="entry name" value="Thioredoxin-like_sf"/>
</dbReference>
<feature type="domain" description="Thioredoxin" evidence="5">
    <location>
        <begin position="70"/>
        <end position="236"/>
    </location>
</feature>
<feature type="disulfide bond" description="Redox-active" evidence="4">
    <location>
        <begin position="108"/>
        <end position="112"/>
    </location>
</feature>
<dbReference type="InterPro" id="IPR013766">
    <property type="entry name" value="Thioredoxin_domain"/>
</dbReference>
<keyword evidence="4" id="KW-1015">Disulfide bond</keyword>
<keyword evidence="3" id="KW-0479">Metal-binding</keyword>